<evidence type="ECO:0000256" key="2">
    <source>
        <dbReference type="ARBA" id="ARBA00005642"/>
    </source>
</evidence>
<evidence type="ECO:0000259" key="7">
    <source>
        <dbReference type="Pfam" id="PF16198"/>
    </source>
</evidence>
<dbReference type="HAMAP" id="MF_01080">
    <property type="entry name" value="TruB_bact"/>
    <property type="match status" value="1"/>
</dbReference>
<keyword evidence="3 5" id="KW-0819">tRNA processing</keyword>
<keyword evidence="4 5" id="KW-0413">Isomerase</keyword>
<dbReference type="EC" id="5.4.99.25" evidence="5"/>
<gene>
    <name evidence="5" type="primary">truB</name>
    <name evidence="8" type="ORF">DET45_101144</name>
</gene>
<dbReference type="GO" id="GO:0003723">
    <property type="term" value="F:RNA binding"/>
    <property type="evidence" value="ECO:0007669"/>
    <property type="project" value="InterPro"/>
</dbReference>
<evidence type="ECO:0000256" key="3">
    <source>
        <dbReference type="ARBA" id="ARBA00022694"/>
    </source>
</evidence>
<dbReference type="Pfam" id="PF01509">
    <property type="entry name" value="TruB_N"/>
    <property type="match status" value="1"/>
</dbReference>
<dbReference type="CDD" id="cd02573">
    <property type="entry name" value="PseudoU_synth_EcTruB"/>
    <property type="match status" value="1"/>
</dbReference>
<comment type="catalytic activity">
    <reaction evidence="1 5">
        <text>uridine(55) in tRNA = pseudouridine(55) in tRNA</text>
        <dbReference type="Rhea" id="RHEA:42532"/>
        <dbReference type="Rhea" id="RHEA-COMP:10101"/>
        <dbReference type="Rhea" id="RHEA-COMP:10102"/>
        <dbReference type="ChEBI" id="CHEBI:65314"/>
        <dbReference type="ChEBI" id="CHEBI:65315"/>
        <dbReference type="EC" id="5.4.99.25"/>
    </reaction>
</comment>
<evidence type="ECO:0000256" key="1">
    <source>
        <dbReference type="ARBA" id="ARBA00000385"/>
    </source>
</evidence>
<dbReference type="Pfam" id="PF16198">
    <property type="entry name" value="TruB_C_2"/>
    <property type="match status" value="1"/>
</dbReference>
<evidence type="ECO:0000256" key="5">
    <source>
        <dbReference type="HAMAP-Rule" id="MF_01080"/>
    </source>
</evidence>
<protein>
    <recommendedName>
        <fullName evidence="5">tRNA pseudouridine synthase B</fullName>
        <ecNumber evidence="5">5.4.99.25</ecNumber>
    </recommendedName>
    <alternativeName>
        <fullName evidence="5">tRNA pseudouridine(55) synthase</fullName>
        <shortName evidence="5">Psi55 synthase</shortName>
    </alternativeName>
    <alternativeName>
        <fullName evidence="5">tRNA pseudouridylate synthase</fullName>
    </alternativeName>
    <alternativeName>
        <fullName evidence="5">tRNA-uridine isomerase</fullName>
    </alternativeName>
</protein>
<sequence>MGRRKSGRDVSGVILLDKPRDISSNAALQQVRRFLNANKAGHTGALDPAATGLLPLCFGEATKVSHYSLEADKAYRVEACLGIRTTTSDSEGEIVAQADAALLERLTQADIDRVIKQFTGPQQQSPSMYSALKHEGKPLYYYARLGIEVPRKTRAISIREINLVAWHGARLVLDVTCSKGTYIRTLIDDMGAALGCGAHVAELHRSWIEGVVGPVYSAEELAAVAAQTDPEQGDYAAIDALLLANDTVIQHLPTVTVEAAEAGKFLLGNPAQLTQPPEVVADHYRVLRSSDGVFIGMGLLQAPALATGPAEAGLWVKPKRVLNLRD</sequence>
<dbReference type="GO" id="GO:1990481">
    <property type="term" value="P:mRNA pseudouridine synthesis"/>
    <property type="evidence" value="ECO:0007669"/>
    <property type="project" value="TreeGrafter"/>
</dbReference>
<dbReference type="Proteomes" id="UP000246964">
    <property type="component" value="Unassembled WGS sequence"/>
</dbReference>
<organism evidence="8 9">
    <name type="scientific">Pseudidiomarina maritima</name>
    <dbReference type="NCBI Taxonomy" id="519453"/>
    <lineage>
        <taxon>Bacteria</taxon>
        <taxon>Pseudomonadati</taxon>
        <taxon>Pseudomonadota</taxon>
        <taxon>Gammaproteobacteria</taxon>
        <taxon>Alteromonadales</taxon>
        <taxon>Idiomarinaceae</taxon>
        <taxon>Pseudidiomarina</taxon>
    </lineage>
</organism>
<feature type="active site" description="Nucleophile" evidence="5">
    <location>
        <position position="47"/>
    </location>
</feature>
<dbReference type="GO" id="GO:0031119">
    <property type="term" value="P:tRNA pseudouridine synthesis"/>
    <property type="evidence" value="ECO:0007669"/>
    <property type="project" value="UniProtKB-UniRule"/>
</dbReference>
<dbReference type="SUPFAM" id="SSF55120">
    <property type="entry name" value="Pseudouridine synthase"/>
    <property type="match status" value="1"/>
</dbReference>
<dbReference type="InterPro" id="IPR032819">
    <property type="entry name" value="TruB_C"/>
</dbReference>
<comment type="similarity">
    <text evidence="2 5">Belongs to the pseudouridine synthase TruB family. Type 1 subfamily.</text>
</comment>
<dbReference type="InterPro" id="IPR002501">
    <property type="entry name" value="PsdUridine_synth_N"/>
</dbReference>
<dbReference type="Gene3D" id="3.30.2350.10">
    <property type="entry name" value="Pseudouridine synthase"/>
    <property type="match status" value="1"/>
</dbReference>
<proteinExistence type="inferred from homology"/>
<dbReference type="GO" id="GO:0160148">
    <property type="term" value="F:tRNA pseudouridine(55) synthase activity"/>
    <property type="evidence" value="ECO:0007669"/>
    <property type="project" value="UniProtKB-EC"/>
</dbReference>
<comment type="caution">
    <text evidence="8">The sequence shown here is derived from an EMBL/GenBank/DDBJ whole genome shotgun (WGS) entry which is preliminary data.</text>
</comment>
<dbReference type="PANTHER" id="PTHR13767">
    <property type="entry name" value="TRNA-PSEUDOURIDINE SYNTHASE"/>
    <property type="match status" value="1"/>
</dbReference>
<keyword evidence="9" id="KW-1185">Reference proteome</keyword>
<evidence type="ECO:0000259" key="6">
    <source>
        <dbReference type="Pfam" id="PF01509"/>
    </source>
</evidence>
<dbReference type="NCBIfam" id="TIGR00431">
    <property type="entry name" value="TruB"/>
    <property type="match status" value="1"/>
</dbReference>
<evidence type="ECO:0000256" key="4">
    <source>
        <dbReference type="ARBA" id="ARBA00023235"/>
    </source>
</evidence>
<dbReference type="RefSeq" id="WP_110074790.1">
    <property type="nucleotide sequence ID" value="NZ_QGTT01000001.1"/>
</dbReference>
<reference evidence="8 9" key="1">
    <citation type="submission" date="2018-05" db="EMBL/GenBank/DDBJ databases">
        <title>Freshwater and sediment microbial communities from various areas in North America, analyzing microbe dynamics in response to fracking.</title>
        <authorList>
            <person name="Lamendella R."/>
        </authorList>
    </citation>
    <scope>NUCLEOTIDE SEQUENCE [LARGE SCALE GENOMIC DNA]</scope>
    <source>
        <strain evidence="8 9">125B1</strain>
    </source>
</reference>
<name>A0A317QAQ4_9GAMM</name>
<comment type="function">
    <text evidence="5">Responsible for synthesis of pseudouridine from uracil-55 in the psi GC loop of transfer RNAs.</text>
</comment>
<dbReference type="InterPro" id="IPR020103">
    <property type="entry name" value="PsdUridine_synth_cat_dom_sf"/>
</dbReference>
<evidence type="ECO:0000313" key="8">
    <source>
        <dbReference type="EMBL" id="PWW16046.1"/>
    </source>
</evidence>
<evidence type="ECO:0000313" key="9">
    <source>
        <dbReference type="Proteomes" id="UP000246964"/>
    </source>
</evidence>
<accession>A0A317QAQ4</accession>
<dbReference type="PANTHER" id="PTHR13767:SF2">
    <property type="entry name" value="PSEUDOURIDYLATE SYNTHASE TRUB1"/>
    <property type="match status" value="1"/>
</dbReference>
<dbReference type="OrthoDB" id="9802309at2"/>
<feature type="domain" description="tRNA pseudouridylate synthase B C-terminal" evidence="7">
    <location>
        <begin position="184"/>
        <end position="248"/>
    </location>
</feature>
<dbReference type="InterPro" id="IPR014780">
    <property type="entry name" value="tRNA_psdUridine_synth_TruB"/>
</dbReference>
<dbReference type="EMBL" id="QGTT01000001">
    <property type="protein sequence ID" value="PWW16046.1"/>
    <property type="molecule type" value="Genomic_DNA"/>
</dbReference>
<dbReference type="AlphaFoldDB" id="A0A317QAQ4"/>
<feature type="domain" description="Pseudouridine synthase II N-terminal" evidence="6">
    <location>
        <begin position="32"/>
        <end position="183"/>
    </location>
</feature>